<organism evidence="3 5">
    <name type="scientific">Alteromonas stellipolaris</name>
    <dbReference type="NCBI Taxonomy" id="233316"/>
    <lineage>
        <taxon>Bacteria</taxon>
        <taxon>Pseudomonadati</taxon>
        <taxon>Pseudomonadota</taxon>
        <taxon>Gammaproteobacteria</taxon>
        <taxon>Alteromonadales</taxon>
        <taxon>Alteromonadaceae</taxon>
        <taxon>Alteromonas/Salinimonas group</taxon>
        <taxon>Alteromonas</taxon>
    </lineage>
</organism>
<dbReference type="Pfam" id="PF01755">
    <property type="entry name" value="Glyco_transf_25"/>
    <property type="match status" value="1"/>
</dbReference>
<reference evidence="3" key="2">
    <citation type="submission" date="2023-07" db="EMBL/GenBank/DDBJ databases">
        <title>Genome content predicts the carbon catabolic preferences of heterotrophic bacteria.</title>
        <authorList>
            <person name="Gralka M."/>
        </authorList>
    </citation>
    <scope>NUCLEOTIDE SEQUENCE</scope>
    <source>
        <strain evidence="3">F2M12</strain>
    </source>
</reference>
<dbReference type="RefSeq" id="WP_057795626.1">
    <property type="nucleotide sequence ID" value="NZ_CAXIBE010000035.1"/>
</dbReference>
<accession>A0AAW7Z176</accession>
<evidence type="ECO:0000313" key="2">
    <source>
        <dbReference type="EMBL" id="AMJ75919.1"/>
    </source>
</evidence>
<sequence length="239" mass="27601">MKILLINLPESVDRLKLFSESAKRYSADYSITTGINISLSDRAMCQEYSERANKFDYYKKLTKGEIGCFLSHRKAWSIIVEQRLPFAIVLEDDVMFEASFRHLGEVIDKFNESWDYIKLNEVHEKRATKTMFTAKGGEVVKYKKLPIGASAQLVSYNGAVKLLKYTESFSRPVDVELQWLSVDKIKAFGIKPYPFKTRKVQSEIDRLGKRGAVRGNPLIKFLNLLKFKFHLLINEITRS</sequence>
<dbReference type="KEGG" id="asq:AVL57_19300"/>
<evidence type="ECO:0000313" key="4">
    <source>
        <dbReference type="Proteomes" id="UP000056750"/>
    </source>
</evidence>
<dbReference type="AlphaFoldDB" id="A0AAW7Z176"/>
<evidence type="ECO:0000313" key="5">
    <source>
        <dbReference type="Proteomes" id="UP001170717"/>
    </source>
</evidence>
<protein>
    <submittedName>
        <fullName evidence="3">Glycosyltransferase family 25 protein</fullName>
    </submittedName>
</protein>
<reference evidence="2 4" key="1">
    <citation type="submission" date="2015-12" db="EMBL/GenBank/DDBJ databases">
        <title>Intraspecies pangenome expansion in the marine bacterium Alteromonas.</title>
        <authorList>
            <person name="Lopez-Perez M."/>
            <person name="Rodriguez-Valera F."/>
        </authorList>
    </citation>
    <scope>NUCLEOTIDE SEQUENCE [LARGE SCALE GENOMIC DNA]</scope>
    <source>
        <strain evidence="2 4">LMG 21861</strain>
    </source>
</reference>
<evidence type="ECO:0000259" key="1">
    <source>
        <dbReference type="Pfam" id="PF01755"/>
    </source>
</evidence>
<dbReference type="Proteomes" id="UP000056750">
    <property type="component" value="Chromosome"/>
</dbReference>
<dbReference type="CDD" id="cd06532">
    <property type="entry name" value="Glyco_transf_25"/>
    <property type="match status" value="1"/>
</dbReference>
<name>A0AAW7Z176_9ALTE</name>
<evidence type="ECO:0000313" key="3">
    <source>
        <dbReference type="EMBL" id="MDO6577002.1"/>
    </source>
</evidence>
<gene>
    <name evidence="2" type="ORF">AVL57_19300</name>
    <name evidence="3" type="ORF">Q4527_06335</name>
</gene>
<dbReference type="Proteomes" id="UP001170717">
    <property type="component" value="Unassembled WGS sequence"/>
</dbReference>
<dbReference type="InterPro" id="IPR002654">
    <property type="entry name" value="Glyco_trans_25"/>
</dbReference>
<dbReference type="EMBL" id="JAUOQI010000003">
    <property type="protein sequence ID" value="MDO6577002.1"/>
    <property type="molecule type" value="Genomic_DNA"/>
</dbReference>
<dbReference type="EMBL" id="CP013926">
    <property type="protein sequence ID" value="AMJ75919.1"/>
    <property type="molecule type" value="Genomic_DNA"/>
</dbReference>
<feature type="domain" description="Glycosyl transferase family 25" evidence="1">
    <location>
        <begin position="2"/>
        <end position="174"/>
    </location>
</feature>
<keyword evidence="4" id="KW-1185">Reference proteome</keyword>
<proteinExistence type="predicted"/>